<feature type="short sequence motif" description="GXSXG" evidence="2">
    <location>
        <begin position="37"/>
        <end position="41"/>
    </location>
</feature>
<dbReference type="Pfam" id="PF01734">
    <property type="entry name" value="Patatin"/>
    <property type="match status" value="1"/>
</dbReference>
<comment type="caution">
    <text evidence="4">The sequence shown here is derived from an EMBL/GenBank/DDBJ whole genome shotgun (WGS) entry which is preliminary data.</text>
</comment>
<dbReference type="Gene3D" id="3.40.1090.10">
    <property type="entry name" value="Cytosolic phospholipase A2 catalytic domain"/>
    <property type="match status" value="1"/>
</dbReference>
<proteinExistence type="predicted"/>
<dbReference type="SUPFAM" id="SSF52151">
    <property type="entry name" value="FabD/lysophospholipase-like"/>
    <property type="match status" value="1"/>
</dbReference>
<dbReference type="InterPro" id="IPR002641">
    <property type="entry name" value="PNPLA_dom"/>
</dbReference>
<keyword evidence="2" id="KW-0378">Hydrolase</keyword>
<feature type="active site" description="Proton acceptor" evidence="2">
    <location>
        <position position="167"/>
    </location>
</feature>
<dbReference type="PROSITE" id="PS51635">
    <property type="entry name" value="PNPLA"/>
    <property type="match status" value="1"/>
</dbReference>
<dbReference type="EMBL" id="JAGGJX010000003">
    <property type="protein sequence ID" value="MBP1855346.1"/>
    <property type="molecule type" value="Genomic_DNA"/>
</dbReference>
<keyword evidence="1 2" id="KW-0443">Lipid metabolism</keyword>
<reference evidence="4 5" key="1">
    <citation type="submission" date="2021-03" db="EMBL/GenBank/DDBJ databases">
        <title>Genomic Encyclopedia of Type Strains, Phase IV (KMG-IV): sequencing the most valuable type-strain genomes for metagenomic binning, comparative biology and taxonomic classification.</title>
        <authorList>
            <person name="Goeker M."/>
        </authorList>
    </citation>
    <scope>NUCLEOTIDE SEQUENCE [LARGE SCALE GENOMIC DNA]</scope>
    <source>
        <strain evidence="4 5">DSM 1289</strain>
    </source>
</reference>
<dbReference type="Proteomes" id="UP000767291">
    <property type="component" value="Unassembled WGS sequence"/>
</dbReference>
<name>A0ABS4EBM7_9FIRM</name>
<evidence type="ECO:0000256" key="2">
    <source>
        <dbReference type="PROSITE-ProRule" id="PRU01161"/>
    </source>
</evidence>
<keyword evidence="5" id="KW-1185">Reference proteome</keyword>
<feature type="domain" description="PNPLA" evidence="3">
    <location>
        <begin position="5"/>
        <end position="180"/>
    </location>
</feature>
<gene>
    <name evidence="4" type="ORF">J2Z43_001741</name>
</gene>
<keyword evidence="2" id="KW-0442">Lipid degradation</keyword>
<accession>A0ABS4EBM7</accession>
<evidence type="ECO:0000256" key="1">
    <source>
        <dbReference type="ARBA" id="ARBA00023098"/>
    </source>
</evidence>
<feature type="short sequence motif" description="GXGXXG" evidence="2">
    <location>
        <begin position="9"/>
        <end position="14"/>
    </location>
</feature>
<evidence type="ECO:0000313" key="4">
    <source>
        <dbReference type="EMBL" id="MBP1855346.1"/>
    </source>
</evidence>
<sequence length="255" mass="28776">MKLGLCLEGGGAKGAYQAGVIKGLYDGGIREYHSISGTSIGAVNGYFLFTGNISKMEDMWKNFSTGEGDEVKIIDNTVDNSPLMRRLESLYCEEKKMNSNFYVNYVEVNDQKPEEVVLNLIDKSEKECLEGVKYSSLYPYTPNGSQGFREEFSKNIVSGLYDGYKLDGGLLNNRLLQPLIDEKVDKIILITMRYDYVVPDSLKEVLSEENIVVVKPKEEFGPKDTFRFEEGFCKTKYSEGYEIGKNIAKMDVIDI</sequence>
<protein>
    <recommendedName>
        <fullName evidence="3">PNPLA domain-containing protein</fullName>
    </recommendedName>
</protein>
<feature type="short sequence motif" description="DGA/G" evidence="2">
    <location>
        <begin position="167"/>
        <end position="169"/>
    </location>
</feature>
<dbReference type="InterPro" id="IPR016035">
    <property type="entry name" value="Acyl_Trfase/lysoPLipase"/>
</dbReference>
<evidence type="ECO:0000313" key="5">
    <source>
        <dbReference type="Proteomes" id="UP000767291"/>
    </source>
</evidence>
<dbReference type="RefSeq" id="WP_209456800.1">
    <property type="nucleotide sequence ID" value="NZ_BAAACS010000012.1"/>
</dbReference>
<evidence type="ECO:0000259" key="3">
    <source>
        <dbReference type="PROSITE" id="PS51635"/>
    </source>
</evidence>
<organism evidence="4 5">
    <name type="scientific">Metaclostridioides mangenotii</name>
    <dbReference type="NCBI Taxonomy" id="1540"/>
    <lineage>
        <taxon>Bacteria</taxon>
        <taxon>Bacillati</taxon>
        <taxon>Bacillota</taxon>
        <taxon>Clostridia</taxon>
        <taxon>Peptostreptococcales</taxon>
        <taxon>Peptostreptococcaceae</taxon>
        <taxon>Metaclostridioides</taxon>
    </lineage>
</organism>
<feature type="active site" description="Nucleophile" evidence="2">
    <location>
        <position position="39"/>
    </location>
</feature>